<keyword evidence="2" id="KW-1185">Reference proteome</keyword>
<evidence type="ECO:0000313" key="2">
    <source>
        <dbReference type="Proteomes" id="UP000184383"/>
    </source>
</evidence>
<dbReference type="OrthoDB" id="2156052at2759"/>
<dbReference type="EMBL" id="KV878216">
    <property type="protein sequence ID" value="OJJ31287.1"/>
    <property type="molecule type" value="Genomic_DNA"/>
</dbReference>
<proteinExistence type="predicted"/>
<organism evidence="1 2">
    <name type="scientific">Aspergillus wentii DTO 134E9</name>
    <dbReference type="NCBI Taxonomy" id="1073089"/>
    <lineage>
        <taxon>Eukaryota</taxon>
        <taxon>Fungi</taxon>
        <taxon>Dikarya</taxon>
        <taxon>Ascomycota</taxon>
        <taxon>Pezizomycotina</taxon>
        <taxon>Eurotiomycetes</taxon>
        <taxon>Eurotiomycetidae</taxon>
        <taxon>Eurotiales</taxon>
        <taxon>Aspergillaceae</taxon>
        <taxon>Aspergillus</taxon>
        <taxon>Aspergillus subgen. Cremei</taxon>
    </lineage>
</organism>
<sequence>MQDMTVQTADEGIRVVGELKTFWTGEPLDAQSYDTRRILGQAVRYMDDCGTRYGFISTYNETMLVRRRSQFIFEVSPVIKHDQCSTPQGKVSLREAMLFLALISSGNTWNFPKVGPAVTNGSYVASGSHTAA</sequence>
<dbReference type="RefSeq" id="XP_040684964.1">
    <property type="nucleotide sequence ID" value="XM_040831497.1"/>
</dbReference>
<dbReference type="VEuPathDB" id="FungiDB:ASPWEDRAFT_176374"/>
<reference evidence="2" key="1">
    <citation type="journal article" date="2017" name="Genome Biol.">
        <title>Comparative genomics reveals high biological diversity and specific adaptations in the industrially and medically important fungal genus Aspergillus.</title>
        <authorList>
            <person name="de Vries R.P."/>
            <person name="Riley R."/>
            <person name="Wiebenga A."/>
            <person name="Aguilar-Osorio G."/>
            <person name="Amillis S."/>
            <person name="Uchima C.A."/>
            <person name="Anderluh G."/>
            <person name="Asadollahi M."/>
            <person name="Askin M."/>
            <person name="Barry K."/>
            <person name="Battaglia E."/>
            <person name="Bayram O."/>
            <person name="Benocci T."/>
            <person name="Braus-Stromeyer S.A."/>
            <person name="Caldana C."/>
            <person name="Canovas D."/>
            <person name="Cerqueira G.C."/>
            <person name="Chen F."/>
            <person name="Chen W."/>
            <person name="Choi C."/>
            <person name="Clum A."/>
            <person name="Dos Santos R.A."/>
            <person name="Damasio A.R."/>
            <person name="Diallinas G."/>
            <person name="Emri T."/>
            <person name="Fekete E."/>
            <person name="Flipphi M."/>
            <person name="Freyberg S."/>
            <person name="Gallo A."/>
            <person name="Gournas C."/>
            <person name="Habgood R."/>
            <person name="Hainaut M."/>
            <person name="Harispe M.L."/>
            <person name="Henrissat B."/>
            <person name="Hilden K.S."/>
            <person name="Hope R."/>
            <person name="Hossain A."/>
            <person name="Karabika E."/>
            <person name="Karaffa L."/>
            <person name="Karanyi Z."/>
            <person name="Krasevec N."/>
            <person name="Kuo A."/>
            <person name="Kusch H."/>
            <person name="LaButti K."/>
            <person name="Lagendijk E.L."/>
            <person name="Lapidus A."/>
            <person name="Levasseur A."/>
            <person name="Lindquist E."/>
            <person name="Lipzen A."/>
            <person name="Logrieco A.F."/>
            <person name="MacCabe A."/>
            <person name="Maekelae M.R."/>
            <person name="Malavazi I."/>
            <person name="Melin P."/>
            <person name="Meyer V."/>
            <person name="Mielnichuk N."/>
            <person name="Miskei M."/>
            <person name="Molnar A.P."/>
            <person name="Mule G."/>
            <person name="Ngan C.Y."/>
            <person name="Orejas M."/>
            <person name="Orosz E."/>
            <person name="Ouedraogo J.P."/>
            <person name="Overkamp K.M."/>
            <person name="Park H.-S."/>
            <person name="Perrone G."/>
            <person name="Piumi F."/>
            <person name="Punt P.J."/>
            <person name="Ram A.F."/>
            <person name="Ramon A."/>
            <person name="Rauscher S."/>
            <person name="Record E."/>
            <person name="Riano-Pachon D.M."/>
            <person name="Robert V."/>
            <person name="Roehrig J."/>
            <person name="Ruller R."/>
            <person name="Salamov A."/>
            <person name="Salih N.S."/>
            <person name="Samson R.A."/>
            <person name="Sandor E."/>
            <person name="Sanguinetti M."/>
            <person name="Schuetze T."/>
            <person name="Sepcic K."/>
            <person name="Shelest E."/>
            <person name="Sherlock G."/>
            <person name="Sophianopoulou V."/>
            <person name="Squina F.M."/>
            <person name="Sun H."/>
            <person name="Susca A."/>
            <person name="Todd R.B."/>
            <person name="Tsang A."/>
            <person name="Unkles S.E."/>
            <person name="van de Wiele N."/>
            <person name="van Rossen-Uffink D."/>
            <person name="Oliveira J.V."/>
            <person name="Vesth T.C."/>
            <person name="Visser J."/>
            <person name="Yu J.-H."/>
            <person name="Zhou M."/>
            <person name="Andersen M.R."/>
            <person name="Archer D.B."/>
            <person name="Baker S.E."/>
            <person name="Benoit I."/>
            <person name="Brakhage A.A."/>
            <person name="Braus G.H."/>
            <person name="Fischer R."/>
            <person name="Frisvad J.C."/>
            <person name="Goldman G.H."/>
            <person name="Houbraken J."/>
            <person name="Oakley B."/>
            <person name="Pocsi I."/>
            <person name="Scazzocchio C."/>
            <person name="Seiboth B."/>
            <person name="vanKuyk P.A."/>
            <person name="Wortman J."/>
            <person name="Dyer P.S."/>
            <person name="Grigoriev I.V."/>
        </authorList>
    </citation>
    <scope>NUCLEOTIDE SEQUENCE [LARGE SCALE GENOMIC DNA]</scope>
    <source>
        <strain evidence="2">DTO 134E9</strain>
    </source>
</reference>
<protein>
    <recommendedName>
        <fullName evidence="3">Fungal-type protein kinase domain-containing protein</fullName>
    </recommendedName>
</protein>
<dbReference type="GeneID" id="63747345"/>
<dbReference type="STRING" id="1073089.A0A1L9R8U8"/>
<name>A0A1L9R8U8_ASPWE</name>
<evidence type="ECO:0000313" key="1">
    <source>
        <dbReference type="EMBL" id="OJJ31287.1"/>
    </source>
</evidence>
<gene>
    <name evidence="1" type="ORF">ASPWEDRAFT_176374</name>
</gene>
<dbReference type="AlphaFoldDB" id="A0A1L9R8U8"/>
<accession>A0A1L9R8U8</accession>
<dbReference type="Proteomes" id="UP000184383">
    <property type="component" value="Unassembled WGS sequence"/>
</dbReference>
<evidence type="ECO:0008006" key="3">
    <source>
        <dbReference type="Google" id="ProtNLM"/>
    </source>
</evidence>